<organism evidence="3 4">
    <name type="scientific">Sphingobacterium mizutaii</name>
    <dbReference type="NCBI Taxonomy" id="1010"/>
    <lineage>
        <taxon>Bacteria</taxon>
        <taxon>Pseudomonadati</taxon>
        <taxon>Bacteroidota</taxon>
        <taxon>Sphingobacteriia</taxon>
        <taxon>Sphingobacteriales</taxon>
        <taxon>Sphingobacteriaceae</taxon>
        <taxon>Sphingobacterium</taxon>
    </lineage>
</organism>
<name>A0AAJ5BZT4_9SPHI</name>
<proteinExistence type="predicted"/>
<dbReference type="Gene3D" id="1.10.260.40">
    <property type="entry name" value="lambda repressor-like DNA-binding domains"/>
    <property type="match status" value="1"/>
</dbReference>
<dbReference type="GO" id="GO:0003677">
    <property type="term" value="F:DNA binding"/>
    <property type="evidence" value="ECO:0007669"/>
    <property type="project" value="UniProtKB-KW"/>
</dbReference>
<dbReference type="InterPro" id="IPR011051">
    <property type="entry name" value="RmlC_Cupin_sf"/>
</dbReference>
<dbReference type="EMBL" id="LT906468">
    <property type="protein sequence ID" value="SNV48457.1"/>
    <property type="molecule type" value="Genomic_DNA"/>
</dbReference>
<accession>A0AAJ5BZT4</accession>
<dbReference type="CDD" id="cd02209">
    <property type="entry name" value="cupin_XRE_C"/>
    <property type="match status" value="1"/>
</dbReference>
<dbReference type="GO" id="GO:0005829">
    <property type="term" value="C:cytosol"/>
    <property type="evidence" value="ECO:0007669"/>
    <property type="project" value="TreeGrafter"/>
</dbReference>
<dbReference type="GO" id="GO:0003700">
    <property type="term" value="F:DNA-binding transcription factor activity"/>
    <property type="evidence" value="ECO:0007669"/>
    <property type="project" value="TreeGrafter"/>
</dbReference>
<dbReference type="CDD" id="cd00093">
    <property type="entry name" value="HTH_XRE"/>
    <property type="match status" value="1"/>
</dbReference>
<dbReference type="SMART" id="SM00530">
    <property type="entry name" value="HTH_XRE"/>
    <property type="match status" value="1"/>
</dbReference>
<feature type="domain" description="HTH cro/C1-type" evidence="2">
    <location>
        <begin position="13"/>
        <end position="67"/>
    </location>
</feature>
<keyword evidence="1" id="KW-0238">DNA-binding</keyword>
<dbReference type="Pfam" id="PF01381">
    <property type="entry name" value="HTH_3"/>
    <property type="match status" value="1"/>
</dbReference>
<dbReference type="Gene3D" id="2.60.120.10">
    <property type="entry name" value="Jelly Rolls"/>
    <property type="match status" value="1"/>
</dbReference>
<dbReference type="Proteomes" id="UP000215355">
    <property type="component" value="Chromosome 1"/>
</dbReference>
<dbReference type="Pfam" id="PF07883">
    <property type="entry name" value="Cupin_2"/>
    <property type="match status" value="1"/>
</dbReference>
<dbReference type="InterPro" id="IPR014710">
    <property type="entry name" value="RmlC-like_jellyroll"/>
</dbReference>
<evidence type="ECO:0000256" key="1">
    <source>
        <dbReference type="ARBA" id="ARBA00023125"/>
    </source>
</evidence>
<dbReference type="KEGG" id="smiz:4412673_01561"/>
<protein>
    <submittedName>
        <fullName evidence="3">HTH-type transcriptional regulator sinR</fullName>
    </submittedName>
</protein>
<reference evidence="3 4" key="1">
    <citation type="submission" date="2017-06" db="EMBL/GenBank/DDBJ databases">
        <authorList>
            <consortium name="Pathogen Informatics"/>
        </authorList>
    </citation>
    <scope>NUCLEOTIDE SEQUENCE [LARGE SCALE GENOMIC DNA]</scope>
    <source>
        <strain evidence="3 4">NCTC12149</strain>
    </source>
</reference>
<dbReference type="SUPFAM" id="SSF51182">
    <property type="entry name" value="RmlC-like cupins"/>
    <property type="match status" value="1"/>
</dbReference>
<dbReference type="PROSITE" id="PS50943">
    <property type="entry name" value="HTH_CROC1"/>
    <property type="match status" value="1"/>
</dbReference>
<dbReference type="SUPFAM" id="SSF47413">
    <property type="entry name" value="lambda repressor-like DNA-binding domains"/>
    <property type="match status" value="1"/>
</dbReference>
<evidence type="ECO:0000313" key="3">
    <source>
        <dbReference type="EMBL" id="SNV48457.1"/>
    </source>
</evidence>
<dbReference type="InterPro" id="IPR050807">
    <property type="entry name" value="TransReg_Diox_bact_type"/>
</dbReference>
<sequence>MQGNTIFKISSKIKEIRKNKSITIQELANKAGVSKGLISQIENNRTIPSLPVLINIISSLEIDINKFFEDFKGPKDPGPVIVLKKENYSSLKLERGSGSLYRRIIEQDLGESNMSIALLELDPFAEESIVQTDAYIFKHVINGKAAIHLRNQVVDLEAGDSMFFDGSMIHSAKNDNDEKCIILITYYFPNKVLS</sequence>
<dbReference type="InterPro" id="IPR010982">
    <property type="entry name" value="Lambda_DNA-bd_dom_sf"/>
</dbReference>
<dbReference type="AlphaFoldDB" id="A0AAJ5BZT4"/>
<evidence type="ECO:0000259" key="2">
    <source>
        <dbReference type="PROSITE" id="PS50943"/>
    </source>
</evidence>
<dbReference type="InterPro" id="IPR013096">
    <property type="entry name" value="Cupin_2"/>
</dbReference>
<dbReference type="InterPro" id="IPR001387">
    <property type="entry name" value="Cro/C1-type_HTH"/>
</dbReference>
<evidence type="ECO:0000313" key="4">
    <source>
        <dbReference type="Proteomes" id="UP000215355"/>
    </source>
</evidence>
<gene>
    <name evidence="3" type="primary">sinR</name>
    <name evidence="3" type="ORF">SAMEA4412673_01561</name>
</gene>
<dbReference type="PANTHER" id="PTHR46797">
    <property type="entry name" value="HTH-TYPE TRANSCRIPTIONAL REGULATOR"/>
    <property type="match status" value="1"/>
</dbReference>
<dbReference type="PANTHER" id="PTHR46797:SF1">
    <property type="entry name" value="METHYLPHOSPHONATE SYNTHASE"/>
    <property type="match status" value="1"/>
</dbReference>
<dbReference type="RefSeq" id="WP_093095517.1">
    <property type="nucleotide sequence ID" value="NZ_CP158798.1"/>
</dbReference>